<accession>A0A1G8B7U9</accession>
<gene>
    <name evidence="5" type="ORF">SAMN05216466_108293</name>
</gene>
<evidence type="ECO:0000313" key="5">
    <source>
        <dbReference type="EMBL" id="SDH29211.1"/>
    </source>
</evidence>
<evidence type="ECO:0000256" key="2">
    <source>
        <dbReference type="ARBA" id="ARBA00023125"/>
    </source>
</evidence>
<dbReference type="PROSITE" id="PS01124">
    <property type="entry name" value="HTH_ARAC_FAMILY_2"/>
    <property type="match status" value="1"/>
</dbReference>
<dbReference type="Pfam" id="PF12833">
    <property type="entry name" value="HTH_18"/>
    <property type="match status" value="1"/>
</dbReference>
<protein>
    <submittedName>
        <fullName evidence="5">AraC-type DNA-binding protein</fullName>
    </submittedName>
</protein>
<feature type="domain" description="HTH araC/xylS-type" evidence="4">
    <location>
        <begin position="388"/>
        <end position="491"/>
    </location>
</feature>
<dbReference type="InterPro" id="IPR018060">
    <property type="entry name" value="HTH_AraC"/>
</dbReference>
<sequence>MFSMLYFPVVAALATPNPDAEPALTTRYLDVLLDGKLGAARQQVSRWAEEAGAAEHASSGLQLHADMQLMLGIEVEAEENYRRSQKLIRSSKHAIRIASCRNAAWQAFFRHRLGTALACFSRVADEPEIEPARAAEAHFGMVCVLQELGRTGEASDALESLTELVERDIDEHLDHWHDLLATLRFDLAVQSEVRSASALGDHVYWQSALSSDRVLRLPQAADTSVDLLREAVQGVRSPLLRGRIDYLKRLRLAACADRDAMGGLQDYLNWAREQGLGDYQRTLRLEIALATLAGAAPHLAHSVLEPLHQIGRNGTTGHRHLEYLYCTAKTRQAQGRTQESLQLYSRYALVAMQCLREDSHVKAPTFNRSAKPSPQLDDVSARLPAKYRRAYGYVLDNLDRRDLSVREVAAEIGVTERALQSAFKNFLGLSPTELIRRQRMERIRAELTEGSYASERGVLSAASKWGVQNRSTLVNGYRKQFHEAPSETLER</sequence>
<keyword evidence="2 5" id="KW-0238">DNA-binding</keyword>
<dbReference type="PANTHER" id="PTHR46796">
    <property type="entry name" value="HTH-TYPE TRANSCRIPTIONAL ACTIVATOR RHAS-RELATED"/>
    <property type="match status" value="1"/>
</dbReference>
<reference evidence="5 6" key="1">
    <citation type="submission" date="2016-10" db="EMBL/GenBank/DDBJ databases">
        <authorList>
            <person name="de Groot N.N."/>
        </authorList>
    </citation>
    <scope>NUCLEOTIDE SEQUENCE [LARGE SCALE GENOMIC DNA]</scope>
    <source>
        <strain evidence="5 6">LMG 2247</strain>
    </source>
</reference>
<dbReference type="GO" id="GO:0003700">
    <property type="term" value="F:DNA-binding transcription factor activity"/>
    <property type="evidence" value="ECO:0007669"/>
    <property type="project" value="InterPro"/>
</dbReference>
<evidence type="ECO:0000256" key="1">
    <source>
        <dbReference type="ARBA" id="ARBA00023015"/>
    </source>
</evidence>
<keyword evidence="3" id="KW-0804">Transcription</keyword>
<keyword evidence="1" id="KW-0805">Transcription regulation</keyword>
<evidence type="ECO:0000313" key="6">
    <source>
        <dbReference type="Proteomes" id="UP000199706"/>
    </source>
</evidence>
<dbReference type="Gene3D" id="1.10.10.60">
    <property type="entry name" value="Homeodomain-like"/>
    <property type="match status" value="1"/>
</dbReference>
<dbReference type="Gene3D" id="1.25.40.10">
    <property type="entry name" value="Tetratricopeptide repeat domain"/>
    <property type="match status" value="1"/>
</dbReference>
<name>A0A1G8B7U9_9BURK</name>
<dbReference type="GO" id="GO:0043565">
    <property type="term" value="F:sequence-specific DNA binding"/>
    <property type="evidence" value="ECO:0007669"/>
    <property type="project" value="InterPro"/>
</dbReference>
<dbReference type="InterPro" id="IPR011990">
    <property type="entry name" value="TPR-like_helical_dom_sf"/>
</dbReference>
<organism evidence="5 6">
    <name type="scientific">Paraburkholderia phenazinium</name>
    <dbReference type="NCBI Taxonomy" id="60549"/>
    <lineage>
        <taxon>Bacteria</taxon>
        <taxon>Pseudomonadati</taxon>
        <taxon>Pseudomonadota</taxon>
        <taxon>Betaproteobacteria</taxon>
        <taxon>Burkholderiales</taxon>
        <taxon>Burkholderiaceae</taxon>
        <taxon>Paraburkholderia</taxon>
    </lineage>
</organism>
<dbReference type="OrthoDB" id="9146493at2"/>
<dbReference type="InterPro" id="IPR050204">
    <property type="entry name" value="AraC_XylS_family_regulators"/>
</dbReference>
<proteinExistence type="predicted"/>
<dbReference type="InterPro" id="IPR009057">
    <property type="entry name" value="Homeodomain-like_sf"/>
</dbReference>
<evidence type="ECO:0000256" key="3">
    <source>
        <dbReference type="ARBA" id="ARBA00023163"/>
    </source>
</evidence>
<evidence type="ECO:0000259" key="4">
    <source>
        <dbReference type="PROSITE" id="PS01124"/>
    </source>
</evidence>
<dbReference type="SMART" id="SM00342">
    <property type="entry name" value="HTH_ARAC"/>
    <property type="match status" value="1"/>
</dbReference>
<dbReference type="PANTHER" id="PTHR46796:SF12">
    <property type="entry name" value="HTH-TYPE DNA-BINDING TRANSCRIPTIONAL ACTIVATOR EUTR"/>
    <property type="match status" value="1"/>
</dbReference>
<dbReference type="SUPFAM" id="SSF46689">
    <property type="entry name" value="Homeodomain-like"/>
    <property type="match status" value="1"/>
</dbReference>
<dbReference type="EMBL" id="FNCJ01000008">
    <property type="protein sequence ID" value="SDH29211.1"/>
    <property type="molecule type" value="Genomic_DNA"/>
</dbReference>
<dbReference type="Proteomes" id="UP000199706">
    <property type="component" value="Unassembled WGS sequence"/>
</dbReference>
<dbReference type="RefSeq" id="WP_090686255.1">
    <property type="nucleotide sequence ID" value="NZ_CADERL010000027.1"/>
</dbReference>
<dbReference type="AlphaFoldDB" id="A0A1G8B7U9"/>